<comment type="caution">
    <text evidence="2">The sequence shown here is derived from an EMBL/GenBank/DDBJ whole genome shotgun (WGS) entry which is preliminary data.</text>
</comment>
<dbReference type="SUPFAM" id="SSF52540">
    <property type="entry name" value="P-loop containing nucleoside triphosphate hydrolases"/>
    <property type="match status" value="1"/>
</dbReference>
<dbReference type="InterPro" id="IPR000330">
    <property type="entry name" value="SNF2_N"/>
</dbReference>
<organism evidence="2 3">
    <name type="scientific">Candidatus Nomurabacteria bacterium RIFCSPLOWO2_02_FULL_40_67</name>
    <dbReference type="NCBI Taxonomy" id="1801787"/>
    <lineage>
        <taxon>Bacteria</taxon>
        <taxon>Candidatus Nomuraibacteriota</taxon>
    </lineage>
</organism>
<dbReference type="PROSITE" id="PS51192">
    <property type="entry name" value="HELICASE_ATP_BIND_1"/>
    <property type="match status" value="1"/>
</dbReference>
<reference evidence="2 3" key="1">
    <citation type="journal article" date="2016" name="Nat. Commun.">
        <title>Thousands of microbial genomes shed light on interconnected biogeochemical processes in an aquifer system.</title>
        <authorList>
            <person name="Anantharaman K."/>
            <person name="Brown C.T."/>
            <person name="Hug L.A."/>
            <person name="Sharon I."/>
            <person name="Castelle C.J."/>
            <person name="Probst A.J."/>
            <person name="Thomas B.C."/>
            <person name="Singh A."/>
            <person name="Wilkins M.J."/>
            <person name="Karaoz U."/>
            <person name="Brodie E.L."/>
            <person name="Williams K.H."/>
            <person name="Hubbard S.S."/>
            <person name="Banfield J.F."/>
        </authorList>
    </citation>
    <scope>NUCLEOTIDE SEQUENCE [LARGE SCALE GENOMIC DNA]</scope>
</reference>
<name>A0A1F6Y504_9BACT</name>
<dbReference type="CDD" id="cd18011">
    <property type="entry name" value="DEXDc_RapA"/>
    <property type="match status" value="1"/>
</dbReference>
<sequence length="474" mass="54763">MSELFKTYLAHALTEKKSVSDREKLNNSIRAANIDLNPHQVDAAIFAFKSPLSRGAILADEVGLGKTIEAGLVIDQLMAEGRQKILILVPASLRTQWQDELKNRFYLESKILDGPILKKMQKEQMRANPLEDGGVFIASHNFAYRYDFICATIQWDLVVIDEAHRLRNVWRKKNKTAKKIREVLKGRPKILLTATPLQNNLMELFGLTSFLDENYLGTEYSFKTLFANPVKKQNKTERLLQLKERLMGMIDSESGESSGGILTRTLRKQVKGLVAFTNRYSITEDFAPNDDEVELYNNVSEYLRRPYLASTRATQRNMMELVYRKILASSSFAIAGTLYRVSHFLAKRLQQEFEITEDELNTLAEQEQTKAETKWNKNLSKVTFPKYDNIKKENEQETLPGLDDIEEDLSKIVEESEDADDLGEDELLDDETKKFVEREIDHKFTKEEVLQELRDVLTYFELQNSASRLFHRRI</sequence>
<proteinExistence type="predicted"/>
<accession>A0A1F6Y504</accession>
<dbReference type="InterPro" id="IPR050496">
    <property type="entry name" value="SNF2_RAD54_helicase_repair"/>
</dbReference>
<dbReference type="InterPro" id="IPR057342">
    <property type="entry name" value="DEXDc_RapA"/>
</dbReference>
<dbReference type="InterPro" id="IPR014001">
    <property type="entry name" value="Helicase_ATP-bd"/>
</dbReference>
<protein>
    <recommendedName>
        <fullName evidence="1">Helicase ATP-binding domain-containing protein</fullName>
    </recommendedName>
</protein>
<dbReference type="EMBL" id="MFVL01000018">
    <property type="protein sequence ID" value="OGJ01470.1"/>
    <property type="molecule type" value="Genomic_DNA"/>
</dbReference>
<dbReference type="Gene3D" id="3.40.50.10810">
    <property type="entry name" value="Tandem AAA-ATPase domain"/>
    <property type="match status" value="1"/>
</dbReference>
<evidence type="ECO:0000313" key="2">
    <source>
        <dbReference type="EMBL" id="OGJ01470.1"/>
    </source>
</evidence>
<dbReference type="InterPro" id="IPR027417">
    <property type="entry name" value="P-loop_NTPase"/>
</dbReference>
<feature type="domain" description="Helicase ATP-binding" evidence="1">
    <location>
        <begin position="47"/>
        <end position="214"/>
    </location>
</feature>
<dbReference type="Pfam" id="PF00176">
    <property type="entry name" value="SNF2-rel_dom"/>
    <property type="match status" value="1"/>
</dbReference>
<dbReference type="AlphaFoldDB" id="A0A1F6Y504"/>
<dbReference type="GO" id="GO:0005524">
    <property type="term" value="F:ATP binding"/>
    <property type="evidence" value="ECO:0007669"/>
    <property type="project" value="UniProtKB-KW"/>
</dbReference>
<evidence type="ECO:0000259" key="1">
    <source>
        <dbReference type="PROSITE" id="PS51192"/>
    </source>
</evidence>
<dbReference type="PANTHER" id="PTHR45629">
    <property type="entry name" value="SNF2/RAD54 FAMILY MEMBER"/>
    <property type="match status" value="1"/>
</dbReference>
<dbReference type="GO" id="GO:0004386">
    <property type="term" value="F:helicase activity"/>
    <property type="evidence" value="ECO:0007669"/>
    <property type="project" value="UniProtKB-KW"/>
</dbReference>
<gene>
    <name evidence="2" type="ORF">A3I23_00325</name>
</gene>
<dbReference type="InterPro" id="IPR038718">
    <property type="entry name" value="SNF2-like_sf"/>
</dbReference>
<dbReference type="SMART" id="SM00487">
    <property type="entry name" value="DEXDc"/>
    <property type="match status" value="1"/>
</dbReference>
<dbReference type="PANTHER" id="PTHR45629:SF7">
    <property type="entry name" value="DNA EXCISION REPAIR PROTEIN ERCC-6-RELATED"/>
    <property type="match status" value="1"/>
</dbReference>
<evidence type="ECO:0000313" key="3">
    <source>
        <dbReference type="Proteomes" id="UP000177693"/>
    </source>
</evidence>
<dbReference type="Proteomes" id="UP000177693">
    <property type="component" value="Unassembled WGS sequence"/>
</dbReference>